<dbReference type="FunFam" id="3.30.420.10:FF:000002">
    <property type="entry name" value="Crossover junction endodeoxyribonuclease RuvC"/>
    <property type="match status" value="1"/>
</dbReference>
<comment type="subcellular location">
    <subcellularLocation>
        <location evidence="13">Cytoplasm</location>
    </subcellularLocation>
</comment>
<sequence>MRIIGIDPGLRKTGYGIIDTQYAQLSYISSGTITIPTDLALHRRLKYIMDTIREVIAHYKPSQSALEKVFVNTNPQTTLLLGQARGAAMCALADTGLSVAEYTALQIKKAVVGRGHASKDQVQFMVQHLLNLNGRPEPDSADALACAITHAHALPLTQKIQDLDMDTTHTARLRHGRLHF</sequence>
<dbReference type="NCBIfam" id="TIGR00228">
    <property type="entry name" value="ruvC"/>
    <property type="match status" value="1"/>
</dbReference>
<dbReference type="GO" id="GO:0003677">
    <property type="term" value="F:DNA binding"/>
    <property type="evidence" value="ECO:0007669"/>
    <property type="project" value="UniProtKB-KW"/>
</dbReference>
<gene>
    <name evidence="13 15" type="primary">ruvC</name>
    <name evidence="15" type="ORF">F9B74_08305</name>
</gene>
<dbReference type="InterPro" id="IPR012337">
    <property type="entry name" value="RNaseH-like_sf"/>
</dbReference>
<dbReference type="InterPro" id="IPR002176">
    <property type="entry name" value="X-over_junc_endoDNase_RuvC"/>
</dbReference>
<evidence type="ECO:0000256" key="4">
    <source>
        <dbReference type="ARBA" id="ARBA00022723"/>
    </source>
</evidence>
<evidence type="ECO:0000256" key="14">
    <source>
        <dbReference type="NCBIfam" id="TIGR00228"/>
    </source>
</evidence>
<keyword evidence="2 13" id="KW-0963">Cytoplasm</keyword>
<keyword evidence="16" id="KW-1185">Reference proteome</keyword>
<reference evidence="15 16" key="1">
    <citation type="submission" date="2020-02" db="EMBL/GenBank/DDBJ databases">
        <title>Pelistega sp. NLN82 were isolated from wild rodents of the Hainan Island.</title>
        <authorList>
            <person name="Niu N."/>
            <person name="Zhou J."/>
        </authorList>
    </citation>
    <scope>NUCLEOTIDE SEQUENCE [LARGE SCALE GENOMIC DNA]</scope>
    <source>
        <strain evidence="15 16">NLN82</strain>
    </source>
</reference>
<keyword evidence="3 13" id="KW-0540">Nuclease</keyword>
<evidence type="ECO:0000256" key="8">
    <source>
        <dbReference type="ARBA" id="ARBA00022842"/>
    </source>
</evidence>
<dbReference type="SUPFAM" id="SSF53098">
    <property type="entry name" value="Ribonuclease H-like"/>
    <property type="match status" value="1"/>
</dbReference>
<keyword evidence="4 13" id="KW-0479">Metal-binding</keyword>
<comment type="catalytic activity">
    <reaction evidence="12 13">
        <text>Endonucleolytic cleavage at a junction such as a reciprocal single-stranded crossover between two homologous DNA duplexes (Holliday junction).</text>
        <dbReference type="EC" id="3.1.21.10"/>
    </reaction>
</comment>
<evidence type="ECO:0000256" key="2">
    <source>
        <dbReference type="ARBA" id="ARBA00022490"/>
    </source>
</evidence>
<evidence type="ECO:0000256" key="7">
    <source>
        <dbReference type="ARBA" id="ARBA00022801"/>
    </source>
</evidence>
<evidence type="ECO:0000313" key="15">
    <source>
        <dbReference type="EMBL" id="NEN76322.1"/>
    </source>
</evidence>
<keyword evidence="6 13" id="KW-0227">DNA damage</keyword>
<feature type="binding site" evidence="13">
    <location>
        <position position="67"/>
    </location>
    <ligand>
        <name>Mg(2+)</name>
        <dbReference type="ChEBI" id="CHEBI:18420"/>
        <label>2</label>
    </ligand>
</feature>
<name>A0A6L9Y750_9BURK</name>
<dbReference type="HAMAP" id="MF_00034">
    <property type="entry name" value="RuvC"/>
    <property type="match status" value="1"/>
</dbReference>
<evidence type="ECO:0000256" key="12">
    <source>
        <dbReference type="ARBA" id="ARBA00029354"/>
    </source>
</evidence>
<proteinExistence type="inferred from homology"/>
<dbReference type="AlphaFoldDB" id="A0A6L9Y750"/>
<dbReference type="RefSeq" id="WP_159991814.1">
    <property type="nucleotide sequence ID" value="NZ_CP047165.1"/>
</dbReference>
<comment type="caution">
    <text evidence="15">The sequence shown here is derived from an EMBL/GenBank/DDBJ whole genome shotgun (WGS) entry which is preliminary data.</text>
</comment>
<feature type="binding site" evidence="13">
    <location>
        <position position="7"/>
    </location>
    <ligand>
        <name>Mg(2+)</name>
        <dbReference type="ChEBI" id="CHEBI:18420"/>
        <label>1</label>
    </ligand>
</feature>
<dbReference type="Proteomes" id="UP000477651">
    <property type="component" value="Unassembled WGS sequence"/>
</dbReference>
<keyword evidence="7 13" id="KW-0378">Hydrolase</keyword>
<feature type="active site" evidence="13">
    <location>
        <position position="7"/>
    </location>
</feature>
<evidence type="ECO:0000256" key="13">
    <source>
        <dbReference type="HAMAP-Rule" id="MF_00034"/>
    </source>
</evidence>
<dbReference type="EMBL" id="JAAGYR010000016">
    <property type="protein sequence ID" value="NEN76322.1"/>
    <property type="molecule type" value="Genomic_DNA"/>
</dbReference>
<keyword evidence="5 13" id="KW-0255">Endonuclease</keyword>
<dbReference type="Gene3D" id="3.30.420.10">
    <property type="entry name" value="Ribonuclease H-like superfamily/Ribonuclease H"/>
    <property type="match status" value="1"/>
</dbReference>
<dbReference type="PANTHER" id="PTHR30194">
    <property type="entry name" value="CROSSOVER JUNCTION ENDODEOXYRIBONUCLEASE RUVC"/>
    <property type="match status" value="1"/>
</dbReference>
<comment type="cofactor">
    <cofactor evidence="13">
        <name>Mg(2+)</name>
        <dbReference type="ChEBI" id="CHEBI:18420"/>
    </cofactor>
    <text evidence="13">Binds 2 Mg(2+) ion per subunit.</text>
</comment>
<dbReference type="InterPro" id="IPR020563">
    <property type="entry name" value="X-over_junc_endoDNase_Mg_BS"/>
</dbReference>
<evidence type="ECO:0000256" key="1">
    <source>
        <dbReference type="ARBA" id="ARBA00009518"/>
    </source>
</evidence>
<evidence type="ECO:0000256" key="10">
    <source>
        <dbReference type="ARBA" id="ARBA00023172"/>
    </source>
</evidence>
<keyword evidence="10 13" id="KW-0233">DNA recombination</keyword>
<dbReference type="PANTHER" id="PTHR30194:SF3">
    <property type="entry name" value="CROSSOVER JUNCTION ENDODEOXYRIBONUCLEASE RUVC"/>
    <property type="match status" value="1"/>
</dbReference>
<dbReference type="PRINTS" id="PR00696">
    <property type="entry name" value="RSOLVASERUVC"/>
</dbReference>
<dbReference type="GO" id="GO:0008821">
    <property type="term" value="F:crossover junction DNA endonuclease activity"/>
    <property type="evidence" value="ECO:0007669"/>
    <property type="project" value="UniProtKB-UniRule"/>
</dbReference>
<protein>
    <recommendedName>
        <fullName evidence="13 14">Crossover junction endodeoxyribonuclease RuvC</fullName>
        <ecNumber evidence="13 14">3.1.21.10</ecNumber>
    </recommendedName>
    <alternativeName>
        <fullName evidence="13">Holliday junction nuclease RuvC</fullName>
    </alternativeName>
    <alternativeName>
        <fullName evidence="13">Holliday junction resolvase RuvC</fullName>
    </alternativeName>
</protein>
<dbReference type="EC" id="3.1.21.10" evidence="13 14"/>
<feature type="active site" evidence="13">
    <location>
        <position position="139"/>
    </location>
</feature>
<dbReference type="GO" id="GO:0006310">
    <property type="term" value="P:DNA recombination"/>
    <property type="evidence" value="ECO:0007669"/>
    <property type="project" value="UniProtKB-UniRule"/>
</dbReference>
<dbReference type="PROSITE" id="PS01321">
    <property type="entry name" value="RUVC"/>
    <property type="match status" value="1"/>
</dbReference>
<comment type="similarity">
    <text evidence="1 13">Belongs to the RuvC family.</text>
</comment>
<dbReference type="GO" id="GO:0006281">
    <property type="term" value="P:DNA repair"/>
    <property type="evidence" value="ECO:0007669"/>
    <property type="project" value="UniProtKB-UniRule"/>
</dbReference>
<comment type="subunit">
    <text evidence="13">Homodimer which binds Holliday junction (HJ) DNA. The HJ becomes 2-fold symmetrical on binding to RuvC with unstacked arms; it has a different conformation from HJ DNA in complex with RuvA. In the full resolvosome a probable DNA-RuvA(4)-RuvB(12)-RuvC(2) complex forms which resolves the HJ.</text>
</comment>
<organism evidence="15 16">
    <name type="scientific">Pelistega ratti</name>
    <dbReference type="NCBI Taxonomy" id="2652177"/>
    <lineage>
        <taxon>Bacteria</taxon>
        <taxon>Pseudomonadati</taxon>
        <taxon>Pseudomonadota</taxon>
        <taxon>Betaproteobacteria</taxon>
        <taxon>Burkholderiales</taxon>
        <taxon>Alcaligenaceae</taxon>
        <taxon>Pelistega</taxon>
    </lineage>
</organism>
<accession>A0A6L9Y750</accession>
<evidence type="ECO:0000256" key="5">
    <source>
        <dbReference type="ARBA" id="ARBA00022759"/>
    </source>
</evidence>
<evidence type="ECO:0000256" key="9">
    <source>
        <dbReference type="ARBA" id="ARBA00023125"/>
    </source>
</evidence>
<dbReference type="CDD" id="cd16962">
    <property type="entry name" value="RuvC"/>
    <property type="match status" value="1"/>
</dbReference>
<feature type="active site" evidence="13">
    <location>
        <position position="67"/>
    </location>
</feature>
<dbReference type="Pfam" id="PF02075">
    <property type="entry name" value="RuvC"/>
    <property type="match status" value="1"/>
</dbReference>
<evidence type="ECO:0000256" key="11">
    <source>
        <dbReference type="ARBA" id="ARBA00023204"/>
    </source>
</evidence>
<keyword evidence="9 13" id="KW-0238">DNA-binding</keyword>
<comment type="function">
    <text evidence="13">The RuvA-RuvB-RuvC complex processes Holliday junction (HJ) DNA during genetic recombination and DNA repair. Endonuclease that resolves HJ intermediates. Cleaves cruciform DNA by making single-stranded nicks across the HJ at symmetrical positions within the homologous arms, yielding a 5'-phosphate and a 3'-hydroxyl group; requires a central core of homology in the junction. The consensus cleavage sequence is 5'-(A/T)TT(C/G)-3'. Cleavage occurs on the 3'-side of the TT dinucleotide at the point of strand exchange. HJ branch migration catalyzed by RuvA-RuvB allows RuvC to scan DNA until it finds its consensus sequence, where it cleaves and resolves the cruciform DNA.</text>
</comment>
<dbReference type="GO" id="GO:0000287">
    <property type="term" value="F:magnesium ion binding"/>
    <property type="evidence" value="ECO:0007669"/>
    <property type="project" value="UniProtKB-UniRule"/>
</dbReference>
<dbReference type="GO" id="GO:0005737">
    <property type="term" value="C:cytoplasm"/>
    <property type="evidence" value="ECO:0007669"/>
    <property type="project" value="UniProtKB-SubCell"/>
</dbReference>
<feature type="binding site" evidence="13">
    <location>
        <position position="139"/>
    </location>
    <ligand>
        <name>Mg(2+)</name>
        <dbReference type="ChEBI" id="CHEBI:18420"/>
        <label>1</label>
    </ligand>
</feature>
<dbReference type="InterPro" id="IPR036397">
    <property type="entry name" value="RNaseH_sf"/>
</dbReference>
<keyword evidence="8 13" id="KW-0460">Magnesium</keyword>
<evidence type="ECO:0000256" key="6">
    <source>
        <dbReference type="ARBA" id="ARBA00022763"/>
    </source>
</evidence>
<dbReference type="GO" id="GO:0048476">
    <property type="term" value="C:Holliday junction resolvase complex"/>
    <property type="evidence" value="ECO:0007669"/>
    <property type="project" value="UniProtKB-UniRule"/>
</dbReference>
<evidence type="ECO:0000313" key="16">
    <source>
        <dbReference type="Proteomes" id="UP000477651"/>
    </source>
</evidence>
<keyword evidence="11 13" id="KW-0234">DNA repair</keyword>
<evidence type="ECO:0000256" key="3">
    <source>
        <dbReference type="ARBA" id="ARBA00022722"/>
    </source>
</evidence>